<dbReference type="EMBL" id="JAJAGQ010000022">
    <property type="protein sequence ID" value="KAJ8529013.1"/>
    <property type="molecule type" value="Genomic_DNA"/>
</dbReference>
<dbReference type="InterPro" id="IPR044189">
    <property type="entry name" value="XPO4/7-like"/>
</dbReference>
<dbReference type="InterPro" id="IPR057947">
    <property type="entry name" value="TPR_XPO7/RBP17"/>
</dbReference>
<dbReference type="GO" id="GO:0005049">
    <property type="term" value="F:nuclear export signal receptor activity"/>
    <property type="evidence" value="ECO:0007669"/>
    <property type="project" value="InterPro"/>
</dbReference>
<dbReference type="GO" id="GO:0006611">
    <property type="term" value="P:protein export from nucleus"/>
    <property type="evidence" value="ECO:0007669"/>
    <property type="project" value="TreeGrafter"/>
</dbReference>
<evidence type="ECO:0000259" key="9">
    <source>
        <dbReference type="SMART" id="SM00913"/>
    </source>
</evidence>
<sequence>MRTCNIPKSVIRVEDSQHKDQWVDSPIPMSQDNRMKTPNKPIEGEKGVDDQISQGNKIDTSKEKHIFELQSIDSAHNTINTTEARSKLVKSIELSTPPPLVFTLFLSPANSPRSLPPAISALNNTIGDLRSTADLVWSKYEVPVICYIYLICAILKKNLLTTSSMESLAHLEALCERLYNSQDSAERAHAENTLKCFSVNSSYISQCQYILENASTPYALMLASSSLLKQVTEQRLSLQIRLDIRNYLINYLATRGIDLEPFVTASLIQLFCRVTKYGWFEDDIFREVVKESTSILNQTASRYAIGLKILNQLVSEMNQPSPGLPSAQHRRVACSFRDQSLLQVFQISLTSMAQLKNDVTVSENASSSKLQELALALSLKCLSFDFMGTTVDESSDDFSTIQIPSSWKQVLEDQSTVQIFFDYYEINKPNISKEALECLVRLASVRRSLFTNDTSRVKYLAHLMTGTKDIMQTGKGLAHHDNYHVFCRLLGRFKVNYQLSELVNVESYGDWICLVAEFTLRSLQSWQWASSSVYYLLGLWSRLVSSVPYLKGDTPSLLSEFVPEIVKSFITSRFGSFQGEVSDVSENPLDNVELLQDQLDCLPYLCRFQYESCSSYIMQITDPLLQMYMESADSQVLTAVETKFAWIVHIIAAIVKTKQLSGYSGESQEIHDAELSARVLRLINVTDSGLRSQRHAETSKERLDLAILVFFQNFRKSYVGDQAIHSSKQLYARLAELLGLHDHILILNVIVGKIATNLKFYGESEEVISQTLNLMLEMASGYMTAKLLVKLDTTQLIISHQSREEFPFLGDYRCSRSRTTFYYIIGLLIFMEDSFLKFKASMDPLLQVLLSLELIPDALFRTDDVKQALIGLMRDLRGTAMATSSRRTYGFLFDWLYPSHIPLLLKAITIWADTPEVTTPLLKFVAEFVLNKSQRLNFETSSPNGILLFRELSKLIVAYGSKILSQPNHVDMYQLKYKGIWISLTILSRALAGNYVNFGVFEIYGDRALADAFDIAMRMALSIPLADILAYRKLSGAYFTFLEIMMKNQIQLILNLDSSSFTFIAGSLESGLKVLDANIKSQCASAVDNLATFYFEHITAGESPTTPVALNLAQHLADCPNIFLEILKTLFEIVLFEDCGNQWSLSRPMLSMILISEEMFSNLRAQTLSSQPAGQQQRLSLCFDKLMADITRSLDQKNRDKFSNNLTRFRNEFRTR</sequence>
<keyword evidence="5" id="KW-0963">Cytoplasm</keyword>
<dbReference type="Pfam" id="PF25795">
    <property type="entry name" value="TPR_XPO7"/>
    <property type="match status" value="1"/>
</dbReference>
<dbReference type="FunFam" id="1.25.10.10:FF:000263">
    <property type="entry name" value="ARM repeat superfamily protein"/>
    <property type="match status" value="1"/>
</dbReference>
<feature type="region of interest" description="Disordered" evidence="8">
    <location>
        <begin position="15"/>
        <end position="53"/>
    </location>
</feature>
<evidence type="ECO:0000256" key="6">
    <source>
        <dbReference type="ARBA" id="ARBA00022927"/>
    </source>
</evidence>
<proteinExistence type="inferred from homology"/>
<evidence type="ECO:0000313" key="10">
    <source>
        <dbReference type="EMBL" id="KAJ8529013.1"/>
    </source>
</evidence>
<dbReference type="SMART" id="SM00913">
    <property type="entry name" value="IBN_N"/>
    <property type="match status" value="1"/>
</dbReference>
<evidence type="ECO:0000256" key="1">
    <source>
        <dbReference type="ARBA" id="ARBA00004123"/>
    </source>
</evidence>
<gene>
    <name evidence="10" type="ORF">K7X08_035848</name>
</gene>
<reference evidence="11" key="1">
    <citation type="journal article" date="2023" name="Proc. Natl. Acad. Sci. U.S.A.">
        <title>Genomic and structural basis for evolution of tropane alkaloid biosynthesis.</title>
        <authorList>
            <person name="Wanga Y.-J."/>
            <person name="Taina T."/>
            <person name="Yua J.-Y."/>
            <person name="Lia J."/>
            <person name="Xua B."/>
            <person name="Chenc J."/>
            <person name="D'Auriad J.C."/>
            <person name="Huanga J.-P."/>
            <person name="Huanga S.-X."/>
        </authorList>
    </citation>
    <scope>NUCLEOTIDE SEQUENCE [LARGE SCALE GENOMIC DNA]</scope>
    <source>
        <strain evidence="11">cv. KIB-2019</strain>
    </source>
</reference>
<dbReference type="Proteomes" id="UP001152561">
    <property type="component" value="Unassembled WGS sequence"/>
</dbReference>
<name>A0A9Q1L433_9SOLA</name>
<comment type="subcellular location">
    <subcellularLocation>
        <location evidence="2">Cytoplasm</location>
    </subcellularLocation>
    <subcellularLocation>
        <location evidence="1">Nucleus</location>
    </subcellularLocation>
</comment>
<feature type="domain" description="Importin N-terminal" evidence="9">
    <location>
        <begin position="190"/>
        <end position="254"/>
    </location>
</feature>
<dbReference type="PANTHER" id="PTHR12596:SF2">
    <property type="entry name" value="EXPORTIN-7 ISOFORM X1"/>
    <property type="match status" value="1"/>
</dbReference>
<keyword evidence="6" id="KW-0653">Protein transport</keyword>
<evidence type="ECO:0000256" key="3">
    <source>
        <dbReference type="ARBA" id="ARBA00009466"/>
    </source>
</evidence>
<dbReference type="GO" id="GO:0005737">
    <property type="term" value="C:cytoplasm"/>
    <property type="evidence" value="ECO:0007669"/>
    <property type="project" value="UniProtKB-SubCell"/>
</dbReference>
<dbReference type="PANTHER" id="PTHR12596">
    <property type="entry name" value="EXPORTIN 4,7-RELATED"/>
    <property type="match status" value="1"/>
</dbReference>
<dbReference type="GO" id="GO:0031267">
    <property type="term" value="F:small GTPase binding"/>
    <property type="evidence" value="ECO:0007669"/>
    <property type="project" value="InterPro"/>
</dbReference>
<dbReference type="InterPro" id="IPR001494">
    <property type="entry name" value="Importin-beta_N"/>
</dbReference>
<dbReference type="Pfam" id="PF03810">
    <property type="entry name" value="IBN_N"/>
    <property type="match status" value="1"/>
</dbReference>
<accession>A0A9Q1L433</accession>
<evidence type="ECO:0000256" key="7">
    <source>
        <dbReference type="ARBA" id="ARBA00023242"/>
    </source>
</evidence>
<protein>
    <recommendedName>
        <fullName evidence="9">Importin N-terminal domain-containing protein</fullName>
    </recommendedName>
</protein>
<dbReference type="FunFam" id="1.25.10.10:FF:000158">
    <property type="entry name" value="ARM repeat superfamily protein"/>
    <property type="match status" value="1"/>
</dbReference>
<dbReference type="SUPFAM" id="SSF48371">
    <property type="entry name" value="ARM repeat"/>
    <property type="match status" value="1"/>
</dbReference>
<keyword evidence="7" id="KW-0539">Nucleus</keyword>
<evidence type="ECO:0000256" key="2">
    <source>
        <dbReference type="ARBA" id="ARBA00004496"/>
    </source>
</evidence>
<dbReference type="OrthoDB" id="244158at2759"/>
<comment type="similarity">
    <text evidence="3">Belongs to the exportin family.</text>
</comment>
<evidence type="ECO:0000256" key="8">
    <source>
        <dbReference type="SAM" id="MobiDB-lite"/>
    </source>
</evidence>
<dbReference type="GO" id="GO:0005643">
    <property type="term" value="C:nuclear pore"/>
    <property type="evidence" value="ECO:0007669"/>
    <property type="project" value="TreeGrafter"/>
</dbReference>
<dbReference type="InterPro" id="IPR011989">
    <property type="entry name" value="ARM-like"/>
</dbReference>
<evidence type="ECO:0000256" key="4">
    <source>
        <dbReference type="ARBA" id="ARBA00022448"/>
    </source>
</evidence>
<dbReference type="InterPro" id="IPR016024">
    <property type="entry name" value="ARM-type_fold"/>
</dbReference>
<evidence type="ECO:0000256" key="5">
    <source>
        <dbReference type="ARBA" id="ARBA00022490"/>
    </source>
</evidence>
<organism evidence="10 11">
    <name type="scientific">Anisodus acutangulus</name>
    <dbReference type="NCBI Taxonomy" id="402998"/>
    <lineage>
        <taxon>Eukaryota</taxon>
        <taxon>Viridiplantae</taxon>
        <taxon>Streptophyta</taxon>
        <taxon>Embryophyta</taxon>
        <taxon>Tracheophyta</taxon>
        <taxon>Spermatophyta</taxon>
        <taxon>Magnoliopsida</taxon>
        <taxon>eudicotyledons</taxon>
        <taxon>Gunneridae</taxon>
        <taxon>Pentapetalae</taxon>
        <taxon>asterids</taxon>
        <taxon>lamiids</taxon>
        <taxon>Solanales</taxon>
        <taxon>Solanaceae</taxon>
        <taxon>Solanoideae</taxon>
        <taxon>Hyoscyameae</taxon>
        <taxon>Anisodus</taxon>
    </lineage>
</organism>
<evidence type="ECO:0000313" key="11">
    <source>
        <dbReference type="Proteomes" id="UP001152561"/>
    </source>
</evidence>
<dbReference type="AlphaFoldDB" id="A0A9Q1L433"/>
<dbReference type="Gene3D" id="1.25.10.10">
    <property type="entry name" value="Leucine-rich Repeat Variant"/>
    <property type="match status" value="2"/>
</dbReference>
<keyword evidence="4" id="KW-0813">Transport</keyword>
<comment type="caution">
    <text evidence="10">The sequence shown here is derived from an EMBL/GenBank/DDBJ whole genome shotgun (WGS) entry which is preliminary data.</text>
</comment>
<keyword evidence="11" id="KW-1185">Reference proteome</keyword>